<evidence type="ECO:0000256" key="3">
    <source>
        <dbReference type="SAM" id="Phobius"/>
    </source>
</evidence>
<dbReference type="InterPro" id="IPR015943">
    <property type="entry name" value="WD40/YVTN_repeat-like_dom_sf"/>
</dbReference>
<keyword evidence="3" id="KW-1133">Transmembrane helix</keyword>
<dbReference type="GO" id="GO:0005886">
    <property type="term" value="C:plasma membrane"/>
    <property type="evidence" value="ECO:0007669"/>
    <property type="project" value="TreeGrafter"/>
</dbReference>
<feature type="transmembrane region" description="Helical" evidence="3">
    <location>
        <begin position="1306"/>
        <end position="1327"/>
    </location>
</feature>
<keyword evidence="3" id="KW-0472">Membrane</keyword>
<dbReference type="GO" id="GO:0098703">
    <property type="term" value="P:calcium ion import across plasma membrane"/>
    <property type="evidence" value="ECO:0007669"/>
    <property type="project" value="TreeGrafter"/>
</dbReference>
<name>A0AAD4H991_9FUNG</name>
<feature type="transmembrane region" description="Helical" evidence="3">
    <location>
        <begin position="1272"/>
        <end position="1291"/>
    </location>
</feature>
<dbReference type="PANTHER" id="PTHR10582">
    <property type="entry name" value="TRANSIENT RECEPTOR POTENTIAL ION CHANNEL PROTEIN"/>
    <property type="match status" value="1"/>
</dbReference>
<feature type="region of interest" description="Disordered" evidence="2">
    <location>
        <begin position="978"/>
        <end position="1044"/>
    </location>
</feature>
<gene>
    <name evidence="4" type="ORF">BGZ95_003378</name>
</gene>
<keyword evidence="3" id="KW-0812">Transmembrane</keyword>
<reference evidence="4" key="1">
    <citation type="journal article" date="2020" name="Fungal Divers.">
        <title>Resolving the Mortierellaceae phylogeny through synthesis of multi-gene phylogenetics and phylogenomics.</title>
        <authorList>
            <person name="Vandepol N."/>
            <person name="Liber J."/>
            <person name="Desiro A."/>
            <person name="Na H."/>
            <person name="Kennedy M."/>
            <person name="Barry K."/>
            <person name="Grigoriev I.V."/>
            <person name="Miller A.N."/>
            <person name="O'Donnell K."/>
            <person name="Stajich J.E."/>
            <person name="Bonito G."/>
        </authorList>
    </citation>
    <scope>NUCLEOTIDE SEQUENCE</scope>
    <source>
        <strain evidence="4">NRRL 28262</strain>
    </source>
</reference>
<dbReference type="EMBL" id="JAAAIL010000177">
    <property type="protein sequence ID" value="KAG0278698.1"/>
    <property type="molecule type" value="Genomic_DNA"/>
</dbReference>
<feature type="compositionally biased region" description="Basic and acidic residues" evidence="2">
    <location>
        <begin position="996"/>
        <end position="1005"/>
    </location>
</feature>
<keyword evidence="5" id="KW-1185">Reference proteome</keyword>
<feature type="transmembrane region" description="Helical" evidence="3">
    <location>
        <begin position="1233"/>
        <end position="1252"/>
    </location>
</feature>
<feature type="transmembrane region" description="Helical" evidence="3">
    <location>
        <begin position="1116"/>
        <end position="1139"/>
    </location>
</feature>
<organism evidence="4 5">
    <name type="scientific">Linnemannia exigua</name>
    <dbReference type="NCBI Taxonomy" id="604196"/>
    <lineage>
        <taxon>Eukaryota</taxon>
        <taxon>Fungi</taxon>
        <taxon>Fungi incertae sedis</taxon>
        <taxon>Mucoromycota</taxon>
        <taxon>Mortierellomycotina</taxon>
        <taxon>Mortierellomycetes</taxon>
        <taxon>Mortierellales</taxon>
        <taxon>Mortierellaceae</taxon>
        <taxon>Linnemannia</taxon>
    </lineage>
</organism>
<feature type="compositionally biased region" description="Gly residues" evidence="2">
    <location>
        <begin position="982"/>
        <end position="995"/>
    </location>
</feature>
<evidence type="ECO:0000313" key="4">
    <source>
        <dbReference type="EMBL" id="KAG0278698.1"/>
    </source>
</evidence>
<evidence type="ECO:0008006" key="6">
    <source>
        <dbReference type="Google" id="ProtNLM"/>
    </source>
</evidence>
<proteinExistence type="predicted"/>
<evidence type="ECO:0000256" key="2">
    <source>
        <dbReference type="SAM" id="MobiDB-lite"/>
    </source>
</evidence>
<evidence type="ECO:0000313" key="5">
    <source>
        <dbReference type="Proteomes" id="UP001194580"/>
    </source>
</evidence>
<dbReference type="PANTHER" id="PTHR10582:SF2">
    <property type="entry name" value="INACTIVE"/>
    <property type="match status" value="1"/>
</dbReference>
<feature type="transmembrane region" description="Helical" evidence="3">
    <location>
        <begin position="1146"/>
        <end position="1166"/>
    </location>
</feature>
<keyword evidence="1" id="KW-0677">Repeat</keyword>
<dbReference type="GO" id="GO:0005216">
    <property type="term" value="F:monoatomic ion channel activity"/>
    <property type="evidence" value="ECO:0007669"/>
    <property type="project" value="InterPro"/>
</dbReference>
<dbReference type="Gene3D" id="2.130.10.10">
    <property type="entry name" value="YVTN repeat-like/Quinoprotein amine dehydrogenase"/>
    <property type="match status" value="1"/>
</dbReference>
<accession>A0AAD4H991</accession>
<dbReference type="InterPro" id="IPR024862">
    <property type="entry name" value="TRPV"/>
</dbReference>
<comment type="caution">
    <text evidence="4">The sequence shown here is derived from an EMBL/GenBank/DDBJ whole genome shotgun (WGS) entry which is preliminary data.</text>
</comment>
<dbReference type="SUPFAM" id="SSF82171">
    <property type="entry name" value="DPP6 N-terminal domain-like"/>
    <property type="match status" value="1"/>
</dbReference>
<protein>
    <recommendedName>
        <fullName evidence="6">Ion transport domain-containing protein</fullName>
    </recommendedName>
</protein>
<feature type="compositionally biased region" description="Basic residues" evidence="2">
    <location>
        <begin position="1006"/>
        <end position="1015"/>
    </location>
</feature>
<dbReference type="Proteomes" id="UP001194580">
    <property type="component" value="Unassembled WGS sequence"/>
</dbReference>
<evidence type="ECO:0000256" key="1">
    <source>
        <dbReference type="ARBA" id="ARBA00022737"/>
    </source>
</evidence>
<sequence length="1328" mass="149565">MKHTCKTQLGPVEIQTNLKAKAQEGGGILRLRLHRQIEVTKDGEYLHLTIGAKIRSELEDAMLPQSFALNYVELGTNSFQSSNPDQLYNRRDDYVLYGDGRPHQMITVDRDIRGGNEKAAATKIRTYGISDKAEFAVTLHLREVPKHTNSTLTGAIRVTAINMEPVAGIAAAAAAAGLVTAAVNIPLQSRTRVQGVISVWDLRSPNVSIDEDVRALPAWKTLSYLNPCAEISVNLPEKLDTLEAWDNFRASISISTRGSKVVLGGIEKTYGTLPFAVYDCKQTDRVDRIHASRTLEATSRRRCKELKEFSGYGLFHRVDLTKFDVYDDNDNERFVAFNGSVLEVYSIKNSGWIQLQHITLSPSPELHRANCYALVQSLRGRYFVWTGDPGVVSIWDMEKGKPVSNIFVDIDTSPIFAVLSPDGTKVAISVNRTVQIHESSSGSLLGVYTRGIMSDNNTEVVLGNEYFVVRDSSRSPYESAKIRSVVRIKDMEVVESASTSLHEDYHITYPLASMNTIAAYKQGSALNIKRLTKIETPRVKHPCGNAPCEPNEVPIEDFINKKPFEFISDAGEVFQGKCREEHHNGCWNMMLEITVDNGPHDSSTGSPPPNKSIVLPLGDTSASFRGFYLSKPSKLVIFAEGYMKIWTLSSKTTHICQLDYIWGSLIYEPERSADYCHRPLIKAWACSHGTSMKFYLGKPVWYKNHKVVDGDPNSALYDVLTVPPHQTDETVMTTEAERLEYGIFSLIDIYGYGDPSCKADIVRYLQACIRPSTTNKTSCLIPLCNAWSTKNQEYLTRLVREILPKNVITWIPDSKATRMTDPLAILLNKRSGQQSMIEFVRVLMGYCVAQATQHKNVAFLFPIFASMHKIMDHYPEEALKCMGRIAYIPIKHPTYIWKNHVGCKKLALVKFPLFDKIRFLVMSIAKIKRITQLNSIMQFKYKLDKTIEDIDENIEKPVFVASFDALWFYPRKDGTNKTNQAIGGGSEGTGKGASEGGEKGAGDKVRGKKIGKRIGRWPGKTEGDKKNGGGGAVASGNRNDQLTPHNSFTSNDVFGEPLVVKKTTWWKVLFYTFLTRLIFHVSPVVECYDFDLEFFDNPAIDALVTYKWETIGFPYWFVRFFFQFIYYVLVVTAAIMQVYDARPSKLYGVFIAIITMGILFAILEVLQLLQSVKRYFTSHYNFVDNIAFIIPPVASAMQMHSIHKGDLFANNRLLSFSVLVVFFHMAVVEIWVFFGIFAGCIIAFTITLLHLLRSCSYEGCGHSDTEYEDTDYPRNFFSALSATYFFLGGRFDPVESEMDATENQDWAFRLTMFVFLFSTTILMLNVLI</sequence>
<feature type="non-terminal residue" evidence="4">
    <location>
        <position position="1328"/>
    </location>
</feature>